<sequence>MFEDPAPTADSNREPAKPGLASVDIQISASVDTQLLESIDTKLSALVDTLQISEQAETEKSKSGGKTRKRKKKKNVDADFLSLVPSQFQEGSLEYIVRCRGGPEPFTKIRVLCDSELRLKGEASPRAFVNNINKMRKRDTETKRKKKKNVDADFLSLVPSQFQEGSLEYIVRCRGGPEPFTKIRIWGLRLRWSQIWCEGNDKGDFLLSESASQEVGGLDPFLNLFQWVWRYHGGDWFSLVDACQGLLSLGVVARGLLALVAARVEPRGYERRDGQNIPRSELTFFTDDITLSTAAWSCVRGSSCCLSIQSRHCCVGDVVPLGYS</sequence>
<dbReference type="AlphaFoldDB" id="A0A8S9M2N3"/>
<evidence type="ECO:0000256" key="1">
    <source>
        <dbReference type="SAM" id="MobiDB-lite"/>
    </source>
</evidence>
<evidence type="ECO:0000313" key="2">
    <source>
        <dbReference type="EMBL" id="KAF2612198.1"/>
    </source>
</evidence>
<gene>
    <name evidence="2" type="ORF">F2Q70_00011227</name>
</gene>
<name>A0A8S9M2N3_BRACR</name>
<comment type="caution">
    <text evidence="2">The sequence shown here is derived from an EMBL/GenBank/DDBJ whole genome shotgun (WGS) entry which is preliminary data.</text>
</comment>
<organism evidence="2">
    <name type="scientific">Brassica cretica</name>
    <name type="common">Mustard</name>
    <dbReference type="NCBI Taxonomy" id="69181"/>
    <lineage>
        <taxon>Eukaryota</taxon>
        <taxon>Viridiplantae</taxon>
        <taxon>Streptophyta</taxon>
        <taxon>Embryophyta</taxon>
        <taxon>Tracheophyta</taxon>
        <taxon>Spermatophyta</taxon>
        <taxon>Magnoliopsida</taxon>
        <taxon>eudicotyledons</taxon>
        <taxon>Gunneridae</taxon>
        <taxon>Pentapetalae</taxon>
        <taxon>rosids</taxon>
        <taxon>malvids</taxon>
        <taxon>Brassicales</taxon>
        <taxon>Brassicaceae</taxon>
        <taxon>Brassiceae</taxon>
        <taxon>Brassica</taxon>
    </lineage>
</organism>
<proteinExistence type="predicted"/>
<accession>A0A8S9M2N3</accession>
<reference evidence="2" key="1">
    <citation type="submission" date="2019-12" db="EMBL/GenBank/DDBJ databases">
        <title>Genome sequencing and annotation of Brassica cretica.</title>
        <authorList>
            <person name="Studholme D.J."/>
            <person name="Sarris P.F."/>
        </authorList>
    </citation>
    <scope>NUCLEOTIDE SEQUENCE</scope>
    <source>
        <strain evidence="2">PFS-102/07</strain>
        <tissue evidence="2">Leaf</tissue>
    </source>
</reference>
<dbReference type="EMBL" id="QGKY02000089">
    <property type="protein sequence ID" value="KAF2612198.1"/>
    <property type="molecule type" value="Genomic_DNA"/>
</dbReference>
<feature type="region of interest" description="Disordered" evidence="1">
    <location>
        <begin position="1"/>
        <end position="20"/>
    </location>
</feature>
<protein>
    <submittedName>
        <fullName evidence="2">Uncharacterized protein</fullName>
    </submittedName>
</protein>